<dbReference type="EMBL" id="JABAIV010000010">
    <property type="protein sequence ID" value="NNG25540.1"/>
    <property type="molecule type" value="Genomic_DNA"/>
</dbReference>
<reference evidence="1 2" key="1">
    <citation type="submission" date="2020-04" db="EMBL/GenBank/DDBJ databases">
        <title>Massilia sp. nov., a cold adapted bacteria isolated from Arctic soil.</title>
        <authorList>
            <person name="Son J."/>
            <person name="Ka J.-O."/>
        </authorList>
    </citation>
    <scope>NUCLEOTIDE SEQUENCE [LARGE SCALE GENOMIC DNA]</scope>
    <source>
        <strain evidence="1 2">ML15P13</strain>
    </source>
</reference>
<sequence>MTPREIHSLMRRLCPFGVSKADGYRHLVRNDALDRDLVDSLLSDYIATDGVFVYANAKKSSYVPKAAAFQLIQEHRNGDDRMAVQVVASDFSARVAIHPIGVGVGEHKILRRQ</sequence>
<gene>
    <name evidence="1" type="ORF">HGB41_21385</name>
</gene>
<organism evidence="1 2">
    <name type="scientific">Telluria aromaticivorans</name>
    <dbReference type="NCBI Taxonomy" id="2725995"/>
    <lineage>
        <taxon>Bacteria</taxon>
        <taxon>Pseudomonadati</taxon>
        <taxon>Pseudomonadota</taxon>
        <taxon>Betaproteobacteria</taxon>
        <taxon>Burkholderiales</taxon>
        <taxon>Oxalobacteraceae</taxon>
        <taxon>Telluria group</taxon>
        <taxon>Telluria</taxon>
    </lineage>
</organism>
<dbReference type="RefSeq" id="WP_171088292.1">
    <property type="nucleotide sequence ID" value="NZ_JABAIV010000010.1"/>
</dbReference>
<name>A0A7Y2K3U4_9BURK</name>
<dbReference type="Proteomes" id="UP000533905">
    <property type="component" value="Unassembled WGS sequence"/>
</dbReference>
<proteinExistence type="predicted"/>
<keyword evidence="2" id="KW-1185">Reference proteome</keyword>
<accession>A0A7Y2K3U4</accession>
<comment type="caution">
    <text evidence="1">The sequence shown here is derived from an EMBL/GenBank/DDBJ whole genome shotgun (WGS) entry which is preliminary data.</text>
</comment>
<evidence type="ECO:0000313" key="2">
    <source>
        <dbReference type="Proteomes" id="UP000533905"/>
    </source>
</evidence>
<protein>
    <submittedName>
        <fullName evidence="1">Uncharacterized protein</fullName>
    </submittedName>
</protein>
<evidence type="ECO:0000313" key="1">
    <source>
        <dbReference type="EMBL" id="NNG25540.1"/>
    </source>
</evidence>
<dbReference type="AlphaFoldDB" id="A0A7Y2K3U4"/>